<protein>
    <submittedName>
        <fullName evidence="9">Microphthalmia-associated transcription factor</fullName>
    </submittedName>
</protein>
<feature type="compositionally biased region" description="Polar residues" evidence="7">
    <location>
        <begin position="291"/>
        <end position="302"/>
    </location>
</feature>
<feature type="region of interest" description="Disordered" evidence="7">
    <location>
        <begin position="289"/>
        <end position="352"/>
    </location>
</feature>
<name>A0A226F0W3_FOLCA</name>
<keyword evidence="3" id="KW-0805">Transcription regulation</keyword>
<feature type="region of interest" description="Disordered" evidence="7">
    <location>
        <begin position="91"/>
        <end position="114"/>
    </location>
</feature>
<evidence type="ECO:0000313" key="9">
    <source>
        <dbReference type="EMBL" id="OXA63425.1"/>
    </source>
</evidence>
<dbReference type="OrthoDB" id="6242697at2759"/>
<feature type="region of interest" description="Disordered" evidence="7">
    <location>
        <begin position="217"/>
        <end position="245"/>
    </location>
</feature>
<dbReference type="EMBL" id="LNIX01000001">
    <property type="protein sequence ID" value="OXA63425.1"/>
    <property type="molecule type" value="Genomic_DNA"/>
</dbReference>
<dbReference type="PROSITE" id="PS50888">
    <property type="entry name" value="BHLH"/>
    <property type="match status" value="1"/>
</dbReference>
<feature type="compositionally biased region" description="Polar residues" evidence="7">
    <location>
        <begin position="1"/>
        <end position="10"/>
    </location>
</feature>
<evidence type="ECO:0000256" key="1">
    <source>
        <dbReference type="ARBA" id="ARBA00004123"/>
    </source>
</evidence>
<reference evidence="9 10" key="1">
    <citation type="submission" date="2015-12" db="EMBL/GenBank/DDBJ databases">
        <title>The genome of Folsomia candida.</title>
        <authorList>
            <person name="Faddeeva A."/>
            <person name="Derks M.F."/>
            <person name="Anvar Y."/>
            <person name="Smit S."/>
            <person name="Van Straalen N."/>
            <person name="Roelofs D."/>
        </authorList>
    </citation>
    <scope>NUCLEOTIDE SEQUENCE [LARGE SCALE GENOMIC DNA]</scope>
    <source>
        <strain evidence="9 10">VU population</strain>
        <tissue evidence="9">Whole body</tissue>
    </source>
</reference>
<evidence type="ECO:0000313" key="10">
    <source>
        <dbReference type="Proteomes" id="UP000198287"/>
    </source>
</evidence>
<dbReference type="SMART" id="SM00353">
    <property type="entry name" value="HLH"/>
    <property type="match status" value="1"/>
</dbReference>
<dbReference type="AlphaFoldDB" id="A0A226F0W3"/>
<dbReference type="GO" id="GO:0005634">
    <property type="term" value="C:nucleus"/>
    <property type="evidence" value="ECO:0007669"/>
    <property type="project" value="UniProtKB-SubCell"/>
</dbReference>
<keyword evidence="4" id="KW-0238">DNA-binding</keyword>
<evidence type="ECO:0000259" key="8">
    <source>
        <dbReference type="PROSITE" id="PS50888"/>
    </source>
</evidence>
<evidence type="ECO:0000256" key="5">
    <source>
        <dbReference type="ARBA" id="ARBA00023163"/>
    </source>
</evidence>
<evidence type="ECO:0000256" key="7">
    <source>
        <dbReference type="SAM" id="MobiDB-lite"/>
    </source>
</evidence>
<dbReference type="GO" id="GO:0000981">
    <property type="term" value="F:DNA-binding transcription factor activity, RNA polymerase II-specific"/>
    <property type="evidence" value="ECO:0007669"/>
    <property type="project" value="TreeGrafter"/>
</dbReference>
<dbReference type="PANTHER" id="PTHR45776:SF2">
    <property type="entry name" value="MIP04163P"/>
    <property type="match status" value="1"/>
</dbReference>
<dbReference type="STRING" id="158441.A0A226F0W3"/>
<dbReference type="PANTHER" id="PTHR45776">
    <property type="entry name" value="MIP04163P"/>
    <property type="match status" value="1"/>
</dbReference>
<dbReference type="Pfam" id="PF00010">
    <property type="entry name" value="HLH"/>
    <property type="match status" value="1"/>
</dbReference>
<feature type="domain" description="BHLH" evidence="8">
    <location>
        <begin position="342"/>
        <end position="401"/>
    </location>
</feature>
<comment type="similarity">
    <text evidence="2">Belongs to the MiT/TFE family.</text>
</comment>
<dbReference type="InterPro" id="IPR011598">
    <property type="entry name" value="bHLH_dom"/>
</dbReference>
<organism evidence="9 10">
    <name type="scientific">Folsomia candida</name>
    <name type="common">Springtail</name>
    <dbReference type="NCBI Taxonomy" id="158441"/>
    <lineage>
        <taxon>Eukaryota</taxon>
        <taxon>Metazoa</taxon>
        <taxon>Ecdysozoa</taxon>
        <taxon>Arthropoda</taxon>
        <taxon>Hexapoda</taxon>
        <taxon>Collembola</taxon>
        <taxon>Entomobryomorpha</taxon>
        <taxon>Isotomoidea</taxon>
        <taxon>Isotomidae</taxon>
        <taxon>Proisotominae</taxon>
        <taxon>Folsomia</taxon>
    </lineage>
</organism>
<feature type="compositionally biased region" description="Low complexity" evidence="7">
    <location>
        <begin position="303"/>
        <end position="328"/>
    </location>
</feature>
<accession>A0A226F0W3</accession>
<evidence type="ECO:0000256" key="6">
    <source>
        <dbReference type="ARBA" id="ARBA00023242"/>
    </source>
</evidence>
<sequence length="510" mass="55892">MQLSQQNQFFSHGGGDDPAGHWDFVSTSTPPPPPLSVMTSQQCQGYIHLTPQSFSYTQEYAASVPTNNKGLSLSSLRTSTKQELHRMKAIEDSRREQEVKSCNQPPPQSTPVDLPLSCSPQTTMVPREVLQQVKEKTRLENPTRYHLFQCAIEKATQGAMGGVHKGGSVPPATYAGGFVGMDHSSTNHRLRLMELPTQPGSAPPNVYTREALSPLVLSASGGGGPSPLPPHSQSINSSLGTSVTSGCSTDLNDPLATLDVDDVVDATELNMLTLSEINELISQEETDPVFSYSTPSASNNFMSSPQTPGSTSGPQSNTPMQSPGTPDGSSGGGHVKLNKDRQKKDNHNKIERRRRYLINDMINLQGLQLPKPNEPYYDKFGDVKQNKGAILQASVDYIQLLKDENDEFRHKDSKTQVKLQQTEQEKRKLLLRIQELEQICIRNGIAIPEEALTWRSQPDKISNLINGPIIKQEPKFSDLMDEGHMVGDPMLGPGPVEDFAPLEDVGMELS</sequence>
<feature type="compositionally biased region" description="Polar residues" evidence="7">
    <location>
        <begin position="231"/>
        <end position="245"/>
    </location>
</feature>
<feature type="compositionally biased region" description="Basic and acidic residues" evidence="7">
    <location>
        <begin position="337"/>
        <end position="349"/>
    </location>
</feature>
<keyword evidence="6" id="KW-0539">Nucleus</keyword>
<dbReference type="GO" id="GO:0046983">
    <property type="term" value="F:protein dimerization activity"/>
    <property type="evidence" value="ECO:0007669"/>
    <property type="project" value="InterPro"/>
</dbReference>
<keyword evidence="5" id="KW-0804">Transcription</keyword>
<gene>
    <name evidence="9" type="ORF">Fcan01_03872</name>
</gene>
<keyword evidence="10" id="KW-1185">Reference proteome</keyword>
<dbReference type="GO" id="GO:0000978">
    <property type="term" value="F:RNA polymerase II cis-regulatory region sequence-specific DNA binding"/>
    <property type="evidence" value="ECO:0007669"/>
    <property type="project" value="TreeGrafter"/>
</dbReference>
<dbReference type="Pfam" id="PF15951">
    <property type="entry name" value="MITF_TFEB_C_3_N"/>
    <property type="match status" value="1"/>
</dbReference>
<dbReference type="Proteomes" id="UP000198287">
    <property type="component" value="Unassembled WGS sequence"/>
</dbReference>
<dbReference type="InterPro" id="IPR031867">
    <property type="entry name" value="MiT/TFE_N"/>
</dbReference>
<feature type="region of interest" description="Disordered" evidence="7">
    <location>
        <begin position="1"/>
        <end position="20"/>
    </location>
</feature>
<dbReference type="SUPFAM" id="SSF47459">
    <property type="entry name" value="HLH, helix-loop-helix DNA-binding domain"/>
    <property type="match status" value="1"/>
</dbReference>
<dbReference type="Gene3D" id="1.20.5.170">
    <property type="match status" value="1"/>
</dbReference>
<comment type="subcellular location">
    <subcellularLocation>
        <location evidence="1">Nucleus</location>
    </subcellularLocation>
</comment>
<evidence type="ECO:0000256" key="4">
    <source>
        <dbReference type="ARBA" id="ARBA00023125"/>
    </source>
</evidence>
<dbReference type="CDD" id="cd11397">
    <property type="entry name" value="bHLHzip_MITF_like"/>
    <property type="match status" value="1"/>
</dbReference>
<proteinExistence type="inferred from homology"/>
<dbReference type="InterPro" id="IPR036638">
    <property type="entry name" value="HLH_DNA-bd_sf"/>
</dbReference>
<evidence type="ECO:0000256" key="3">
    <source>
        <dbReference type="ARBA" id="ARBA00023015"/>
    </source>
</evidence>
<evidence type="ECO:0000256" key="2">
    <source>
        <dbReference type="ARBA" id="ARBA00008289"/>
    </source>
</evidence>
<comment type="caution">
    <text evidence="9">The sequence shown here is derived from an EMBL/GenBank/DDBJ whole genome shotgun (WGS) entry which is preliminary data.</text>
</comment>